<sequence length="107" mass="12219">MLLLLENLNIYVGKFVLDEVLDLTPIEATYILSGGQKRELNRLQGELLLSNAVKPVILVDNAEEINQSVLSQLQKQQDDIKAMTDEKIQQERIKQAEMMNKFTEIFG</sequence>
<dbReference type="Proteomes" id="UP000195378">
    <property type="component" value="Chromosome"/>
</dbReference>
<reference evidence="2 3" key="1">
    <citation type="submission" date="2017-04" db="EMBL/GenBank/DDBJ databases">
        <title>Complete genome sequence of Lactobacillus salivarius ZLS006, a probiotic strain isolated from healthy piglet.</title>
        <authorList>
            <person name="Zhang D."/>
        </authorList>
    </citation>
    <scope>NUCLEOTIDE SEQUENCE [LARGE SCALE GENOMIC DNA]</scope>
    <source>
        <strain evidence="2 3">ZLS006</strain>
    </source>
</reference>
<organism evidence="2 3">
    <name type="scientific">Ligilactobacillus salivarius</name>
    <dbReference type="NCBI Taxonomy" id="1624"/>
    <lineage>
        <taxon>Bacteria</taxon>
        <taxon>Bacillati</taxon>
        <taxon>Bacillota</taxon>
        <taxon>Bacilli</taxon>
        <taxon>Lactobacillales</taxon>
        <taxon>Lactobacillaceae</taxon>
        <taxon>Ligilactobacillus</taxon>
    </lineage>
</organism>
<dbReference type="RefSeq" id="WP_087448801.1">
    <property type="nucleotide sequence ID" value="NZ_CP020858.1"/>
</dbReference>
<evidence type="ECO:0000256" key="1">
    <source>
        <dbReference type="SAM" id="Coils"/>
    </source>
</evidence>
<dbReference type="EMBL" id="CP020858">
    <property type="protein sequence ID" value="ARU19611.1"/>
    <property type="molecule type" value="Genomic_DNA"/>
</dbReference>
<accession>A0A1Y0F8F9</accession>
<protein>
    <submittedName>
        <fullName evidence="2">Uncharacterized protein</fullName>
    </submittedName>
</protein>
<evidence type="ECO:0000313" key="2">
    <source>
        <dbReference type="EMBL" id="ARU19611.1"/>
    </source>
</evidence>
<evidence type="ECO:0000313" key="3">
    <source>
        <dbReference type="Proteomes" id="UP000195378"/>
    </source>
</evidence>
<feature type="coiled-coil region" evidence="1">
    <location>
        <begin position="59"/>
        <end position="93"/>
    </location>
</feature>
<keyword evidence="1" id="KW-0175">Coiled coil</keyword>
<name>A0A1Y0F8F9_9LACO</name>
<proteinExistence type="predicted"/>
<dbReference type="AlphaFoldDB" id="A0A1Y0F8F9"/>
<gene>
    <name evidence="2" type="ORF">B7R82_06245</name>
</gene>